<organism evidence="1">
    <name type="scientific">marine sediment metagenome</name>
    <dbReference type="NCBI Taxonomy" id="412755"/>
    <lineage>
        <taxon>unclassified sequences</taxon>
        <taxon>metagenomes</taxon>
        <taxon>ecological metagenomes</taxon>
    </lineage>
</organism>
<dbReference type="EMBL" id="LAZR01062117">
    <property type="protein sequence ID" value="KKK62188.1"/>
    <property type="molecule type" value="Genomic_DNA"/>
</dbReference>
<feature type="non-terminal residue" evidence="1">
    <location>
        <position position="344"/>
    </location>
</feature>
<sequence>MLRRLAEIKPPKFKRILAKEIIQRLNSGCKSVKEFLLREGYDTEIAARESIEHYKENMRKARSQIGEVYPPNSFPNKNIPTSPRQLQRNSFLVTTNKSISNKISFEKLDIFFVFDKKFEIDNNDNVLDVYILEKDNYDGENDGETEKHNLEKNRKKLIDNMIFNLRRGIAIDQCVVLDDFSDINPEKRNKIFTNNQLNTVFLNINNESIELILKNSLGIILSISESRLYDLHKTKKNIALSFPVWFNIQSKIALLIMHSTSQKQTSFFLSALDDFLNFIDSFDFKVLYTYNIFEIFNRHSKYKITLAVIKNLLGHEEKREKGRKMRAAIRDMAGMGKVTQIFKK</sequence>
<reference evidence="1" key="1">
    <citation type="journal article" date="2015" name="Nature">
        <title>Complex archaea that bridge the gap between prokaryotes and eukaryotes.</title>
        <authorList>
            <person name="Spang A."/>
            <person name="Saw J.H."/>
            <person name="Jorgensen S.L."/>
            <person name="Zaremba-Niedzwiedzka K."/>
            <person name="Martijn J."/>
            <person name="Lind A.E."/>
            <person name="van Eijk R."/>
            <person name="Schleper C."/>
            <person name="Guy L."/>
            <person name="Ettema T.J."/>
        </authorList>
    </citation>
    <scope>NUCLEOTIDE SEQUENCE</scope>
</reference>
<dbReference type="AlphaFoldDB" id="A0A0F8WZU9"/>
<comment type="caution">
    <text evidence="1">The sequence shown here is derived from an EMBL/GenBank/DDBJ whole genome shotgun (WGS) entry which is preliminary data.</text>
</comment>
<name>A0A0F8WZU9_9ZZZZ</name>
<proteinExistence type="predicted"/>
<protein>
    <submittedName>
        <fullName evidence="1">Uncharacterized protein</fullName>
    </submittedName>
</protein>
<evidence type="ECO:0000313" key="1">
    <source>
        <dbReference type="EMBL" id="KKK62188.1"/>
    </source>
</evidence>
<accession>A0A0F8WZU9</accession>
<gene>
    <name evidence="1" type="ORF">LCGC14_3006830</name>
</gene>